<gene>
    <name evidence="1" type="ORF">AKJ43_02180</name>
</gene>
<organism evidence="1 2">
    <name type="scientific">candidate division MSBL1 archaeon SCGC-AAA261D19</name>
    <dbReference type="NCBI Taxonomy" id="1698273"/>
    <lineage>
        <taxon>Archaea</taxon>
        <taxon>Methanobacteriati</taxon>
        <taxon>Methanobacteriota</taxon>
        <taxon>candidate division MSBL1</taxon>
    </lineage>
</organism>
<dbReference type="Proteomes" id="UP000070400">
    <property type="component" value="Unassembled WGS sequence"/>
</dbReference>
<evidence type="ECO:0000313" key="2">
    <source>
        <dbReference type="Proteomes" id="UP000070400"/>
    </source>
</evidence>
<comment type="caution">
    <text evidence="1">The sequence shown here is derived from an EMBL/GenBank/DDBJ whole genome shotgun (WGS) entry which is preliminary data.</text>
</comment>
<sequence>MGGESKGNAASVRVSRKLAGGLRLGDRLVAIKKHDEAPTHIPIPHPNLDFDEFLCPEGAGLDLRALKFIESDGHLFLLEGDSEAVIGRDGGVTLKFVVTNRTLEGYKVSPKDLLEFAEVLEKKLGYSVRIAPARERSERGEQKENHGAS</sequence>
<protein>
    <submittedName>
        <fullName evidence="1">Uncharacterized protein</fullName>
    </submittedName>
</protein>
<evidence type="ECO:0000313" key="1">
    <source>
        <dbReference type="EMBL" id="KXB02219.1"/>
    </source>
</evidence>
<accession>A0A133V6Z1</accession>
<name>A0A133V6Z1_9EURY</name>
<keyword evidence="2" id="KW-1185">Reference proteome</keyword>
<dbReference type="EMBL" id="LHXX01000021">
    <property type="protein sequence ID" value="KXB02219.1"/>
    <property type="molecule type" value="Genomic_DNA"/>
</dbReference>
<reference evidence="1 2" key="1">
    <citation type="journal article" date="2016" name="Sci. Rep.">
        <title>Metabolic traits of an uncultured archaeal lineage -MSBL1- from brine pools of the Red Sea.</title>
        <authorList>
            <person name="Mwirichia R."/>
            <person name="Alam I."/>
            <person name="Rashid M."/>
            <person name="Vinu M."/>
            <person name="Ba-Alawi W."/>
            <person name="Anthony Kamau A."/>
            <person name="Kamanda Ngugi D."/>
            <person name="Goker M."/>
            <person name="Klenk H.P."/>
            <person name="Bajic V."/>
            <person name="Stingl U."/>
        </authorList>
    </citation>
    <scope>NUCLEOTIDE SEQUENCE [LARGE SCALE GENOMIC DNA]</scope>
    <source>
        <strain evidence="1">SCGC-AAA261D19</strain>
    </source>
</reference>
<proteinExistence type="predicted"/>
<dbReference type="AlphaFoldDB" id="A0A133V6Z1"/>